<gene>
    <name evidence="1" type="ORF">E6Q54_03920</name>
</gene>
<protein>
    <submittedName>
        <fullName evidence="1">DUF732 domain-containing protein</fullName>
    </submittedName>
</protein>
<dbReference type="AlphaFoldDB" id="A0A5C7YC92"/>
<accession>A0A5C7YC92</accession>
<sequence>MTRSGATRNVLRLTGVAVASLGLLFWTGAVASADKQEFLDFIHSQGVPQGYFGTPGADVSNVMVANMVCDVFHNGGTTADIPFLGFQQNAYRDPLIEGAQRYMCPDTLQH</sequence>
<reference evidence="1 2" key="1">
    <citation type="submission" date="2018-09" db="EMBL/GenBank/DDBJ databases">
        <title>Metagenome Assembled Genomes from an Advanced Water Purification Facility.</title>
        <authorList>
            <person name="Stamps B.W."/>
            <person name="Spear J.R."/>
        </authorList>
    </citation>
    <scope>NUCLEOTIDE SEQUENCE [LARGE SCALE GENOMIC DNA]</scope>
    <source>
        <strain evidence="1">Bin_29_2</strain>
    </source>
</reference>
<proteinExistence type="predicted"/>
<organism evidence="1 2">
    <name type="scientific">Mycolicibacter arupensis</name>
    <dbReference type="NCBI Taxonomy" id="342002"/>
    <lineage>
        <taxon>Bacteria</taxon>
        <taxon>Bacillati</taxon>
        <taxon>Actinomycetota</taxon>
        <taxon>Actinomycetes</taxon>
        <taxon>Mycobacteriales</taxon>
        <taxon>Mycobacteriaceae</taxon>
        <taxon>Mycolicibacter</taxon>
    </lineage>
</organism>
<evidence type="ECO:0000313" key="2">
    <source>
        <dbReference type="Proteomes" id="UP000321797"/>
    </source>
</evidence>
<comment type="caution">
    <text evidence="1">The sequence shown here is derived from an EMBL/GenBank/DDBJ whole genome shotgun (WGS) entry which is preliminary data.</text>
</comment>
<name>A0A5C7YC92_9MYCO</name>
<evidence type="ECO:0000313" key="1">
    <source>
        <dbReference type="EMBL" id="TXI59068.1"/>
    </source>
</evidence>
<dbReference type="Proteomes" id="UP000321797">
    <property type="component" value="Unassembled WGS sequence"/>
</dbReference>
<dbReference type="EMBL" id="SSGD01000018">
    <property type="protein sequence ID" value="TXI59068.1"/>
    <property type="molecule type" value="Genomic_DNA"/>
</dbReference>